<keyword evidence="2" id="KW-1185">Reference proteome</keyword>
<comment type="caution">
    <text evidence="1">The sequence shown here is derived from an EMBL/GenBank/DDBJ whole genome shotgun (WGS) entry which is preliminary data.</text>
</comment>
<protein>
    <submittedName>
        <fullName evidence="1">Uncharacterized protein</fullName>
    </submittedName>
</protein>
<evidence type="ECO:0000313" key="2">
    <source>
        <dbReference type="Proteomes" id="UP000242519"/>
    </source>
</evidence>
<sequence>MMYENSGLEPSGREDVLEEAMFRSFRIYELKSVNSIPTAGEIDYTRKFSGSYHWSYDFEHQSAATRGPIKSPEIVLAHAETLVRAALEPLNSRAKGISVYVSKANLVHEVATCYGAFHDYLSQLCNSPNIDTLLPDRIRPHPAYILSLSAVLPSLLAIFVAHQLHW</sequence>
<gene>
    <name evidence="1" type="ORF">B2J93_2712</name>
</gene>
<organism evidence="1 2">
    <name type="scientific">Diplocarpon coronariae</name>
    <dbReference type="NCBI Taxonomy" id="2795749"/>
    <lineage>
        <taxon>Eukaryota</taxon>
        <taxon>Fungi</taxon>
        <taxon>Dikarya</taxon>
        <taxon>Ascomycota</taxon>
        <taxon>Pezizomycotina</taxon>
        <taxon>Leotiomycetes</taxon>
        <taxon>Helotiales</taxon>
        <taxon>Drepanopezizaceae</taxon>
        <taxon>Diplocarpon</taxon>
    </lineage>
</organism>
<dbReference type="Proteomes" id="UP000242519">
    <property type="component" value="Unassembled WGS sequence"/>
</dbReference>
<proteinExistence type="predicted"/>
<dbReference type="AlphaFoldDB" id="A0A218Z468"/>
<dbReference type="EMBL" id="MZNU01000228">
    <property type="protein sequence ID" value="OWP02504.1"/>
    <property type="molecule type" value="Genomic_DNA"/>
</dbReference>
<name>A0A218Z468_9HELO</name>
<dbReference type="InParanoid" id="A0A218Z468"/>
<accession>A0A218Z468</accession>
<reference evidence="1 2" key="1">
    <citation type="submission" date="2017-04" db="EMBL/GenBank/DDBJ databases">
        <title>Draft genome sequence of Marssonina coronaria NL1: causal agent of apple blotch.</title>
        <authorList>
            <person name="Cheng Q."/>
        </authorList>
    </citation>
    <scope>NUCLEOTIDE SEQUENCE [LARGE SCALE GENOMIC DNA]</scope>
    <source>
        <strain evidence="1 2">NL1</strain>
    </source>
</reference>
<evidence type="ECO:0000313" key="1">
    <source>
        <dbReference type="EMBL" id="OWP02504.1"/>
    </source>
</evidence>